<feature type="compositionally biased region" description="Low complexity" evidence="1">
    <location>
        <begin position="13"/>
        <end position="31"/>
    </location>
</feature>
<organism evidence="2 3">
    <name type="scientific">Cystobacter fuscus</name>
    <dbReference type="NCBI Taxonomy" id="43"/>
    <lineage>
        <taxon>Bacteria</taxon>
        <taxon>Pseudomonadati</taxon>
        <taxon>Myxococcota</taxon>
        <taxon>Myxococcia</taxon>
        <taxon>Myxococcales</taxon>
        <taxon>Cystobacterineae</taxon>
        <taxon>Archangiaceae</taxon>
        <taxon>Cystobacter</taxon>
    </lineage>
</organism>
<feature type="region of interest" description="Disordered" evidence="1">
    <location>
        <begin position="319"/>
        <end position="360"/>
    </location>
</feature>
<protein>
    <submittedName>
        <fullName evidence="2">Uncharacterized protein</fullName>
    </submittedName>
</protein>
<evidence type="ECO:0000313" key="2">
    <source>
        <dbReference type="EMBL" id="ATB35468.1"/>
    </source>
</evidence>
<dbReference type="Proteomes" id="UP000217257">
    <property type="component" value="Chromosome"/>
</dbReference>
<accession>A0A250IW15</accession>
<feature type="region of interest" description="Disordered" evidence="1">
    <location>
        <begin position="573"/>
        <end position="606"/>
    </location>
</feature>
<dbReference type="EMBL" id="CP022098">
    <property type="protein sequence ID" value="ATB35468.1"/>
    <property type="molecule type" value="Genomic_DNA"/>
</dbReference>
<sequence>MAARTSVSRGPQSASTGEAAARAAALEEATGGRAGAAGGGARARAGGRHGSRSRSGLGGAHGRRPGRERGAHGLDGERGEPADLPAAAALVQVHHGGDVLAEDAPEALGGGAAHAQLGILEGLQEQAPGGLATARAERQGGEAAHLGVGVVDGLLAEPPRALPLQAEREERGAPTHAAVRILHRLGEVGRGLLGREGQQRLEGGDAHLGHAGGQQRGHHRDALLLAHLGEGGQQGHLHAGVVLGVQGAGQGGGGGRLGEGLEALGGAHARGGVRRGQLAHGEAEERLVSTPSTTGQLRELPGAHRQAALLLQAPGVLHHGRGGGGEGRSRGGAPHHGERGHGVRSGDALALRGPGVGGSRRRGARLRRALEHLAAQLGDEGGQVDAQAVLVVLLALGPVRGADAAGLQELAEQLAALGAQGLVETQQLLALGAQPAHAHLELRHLAPQIQLALLGQGQLALEVLQLRTRGRQLVVELLGTGLEVDNLLECALEQRVRTLVTHDLNSPPSFRGIPGRLVRAWEHGGTTRFPAKPGARNLCQNDPRGKPLKWLGVFPRSARSGIDNRAGAEFSARAALSSPSAEGGNQGGSVPLPDSMMDQKLDTLST</sequence>
<feature type="compositionally biased region" description="Basic and acidic residues" evidence="1">
    <location>
        <begin position="65"/>
        <end position="81"/>
    </location>
</feature>
<evidence type="ECO:0000256" key="1">
    <source>
        <dbReference type="SAM" id="MobiDB-lite"/>
    </source>
</evidence>
<dbReference type="KEGG" id="cfus:CYFUS_000881"/>
<name>A0A250IW15_9BACT</name>
<gene>
    <name evidence="2" type="ORF">CYFUS_000881</name>
</gene>
<proteinExistence type="predicted"/>
<feature type="compositionally biased region" description="Gly residues" evidence="1">
    <location>
        <begin position="32"/>
        <end position="41"/>
    </location>
</feature>
<feature type="region of interest" description="Disordered" evidence="1">
    <location>
        <begin position="1"/>
        <end position="81"/>
    </location>
</feature>
<feature type="compositionally biased region" description="Basic and acidic residues" evidence="1">
    <location>
        <begin position="597"/>
        <end position="606"/>
    </location>
</feature>
<dbReference type="AlphaFoldDB" id="A0A250IW15"/>
<feature type="compositionally biased region" description="Polar residues" evidence="1">
    <location>
        <begin position="1"/>
        <end position="12"/>
    </location>
</feature>
<evidence type="ECO:0000313" key="3">
    <source>
        <dbReference type="Proteomes" id="UP000217257"/>
    </source>
</evidence>
<reference evidence="2 3" key="1">
    <citation type="submission" date="2017-06" db="EMBL/GenBank/DDBJ databases">
        <title>Sequencing and comparative analysis of myxobacterial genomes.</title>
        <authorList>
            <person name="Rupp O."/>
            <person name="Goesmann A."/>
            <person name="Sogaard-Andersen L."/>
        </authorList>
    </citation>
    <scope>NUCLEOTIDE SEQUENCE [LARGE SCALE GENOMIC DNA]</scope>
    <source>
        <strain evidence="2 3">DSM 52655</strain>
    </source>
</reference>